<evidence type="ECO:0000313" key="2">
    <source>
        <dbReference type="EMBL" id="AYB70744.1"/>
    </source>
</evidence>
<dbReference type="InterPro" id="IPR045677">
    <property type="entry name" value="DUF6197"/>
</dbReference>
<evidence type="ECO:0000313" key="3">
    <source>
        <dbReference type="Proteomes" id="UP000277768"/>
    </source>
</evidence>
<gene>
    <name evidence="2" type="primary">62</name>
    <name evidence="2" type="ORF">SEA_VASUNZINGA_62</name>
</gene>
<proteinExistence type="predicted"/>
<organism evidence="2 3">
    <name type="scientific">Mycobacterium phage VasuNzinga</name>
    <dbReference type="NCBI Taxonomy" id="2301620"/>
    <lineage>
        <taxon>Viruses</taxon>
        <taxon>Duplodnaviria</taxon>
        <taxon>Heunggongvirae</taxon>
        <taxon>Uroviricota</taxon>
        <taxon>Caudoviricetes</taxon>
        <taxon>Marvinvirus</taxon>
        <taxon>Marvinvirus marvin</taxon>
    </lineage>
</organism>
<dbReference type="Proteomes" id="UP000277768">
    <property type="component" value="Segment"/>
</dbReference>
<dbReference type="EMBL" id="MH727562">
    <property type="protein sequence ID" value="AYB70744.1"/>
    <property type="molecule type" value="Genomic_DNA"/>
</dbReference>
<evidence type="ECO:0000256" key="1">
    <source>
        <dbReference type="SAM" id="MobiDB-lite"/>
    </source>
</evidence>
<protein>
    <submittedName>
        <fullName evidence="2">Uncharacterized protein</fullName>
    </submittedName>
</protein>
<feature type="compositionally biased region" description="Basic residues" evidence="1">
    <location>
        <begin position="116"/>
        <end position="126"/>
    </location>
</feature>
<reference evidence="2 3" key="1">
    <citation type="submission" date="2018-08" db="EMBL/GenBank/DDBJ databases">
        <authorList>
            <person name="Arabshahi J."/>
            <person name="Bell S."/>
            <person name="Berglund Z."/>
            <person name="Carrithers M."/>
            <person name="Carroll C."/>
            <person name="Chan J."/>
            <person name="Cushing H."/>
            <person name="Falender Z."/>
            <person name="Fitzgerald K."/>
            <person name="Flynn H."/>
            <person name="Gao Z."/>
            <person name="Gaskin E."/>
            <person name="Greene J."/>
            <person name="Gupta S."/>
            <person name="Hamlin J."/>
            <person name="Harrell D."/>
            <person name="Haskins E."/>
            <person name="Hong Y."/>
            <person name="Kerstiens E."/>
            <person name="Kikla A."/>
            <person name="Krampen J."/>
            <person name="Ku M."/>
            <person name="Kuchta V."/>
            <person name="Lang E."/>
            <person name="Larson A."/>
            <person name="Lin C.F."/>
            <person name="Martineau K."/>
            <person name="McCool M."/>
            <person name="McCormick S."/>
            <person name="Miller C."/>
            <person name="Misicko E."/>
            <person name="Nagy C."/>
            <person name="Novak L."/>
            <person name="Otero A."/>
            <person name="Park A."/>
            <person name="Ram C."/>
            <person name="Ravichandran V."/>
            <person name="Reuhs M."/>
            <person name="Riedel J."/>
            <person name="Rosen J."/>
            <person name="Russo J."/>
            <person name="Sanchez C."/>
            <person name="Shank E."/>
            <person name="Shao A."/>
            <person name="Shapiro G."/>
            <person name="Shoaf T."/>
            <person name="Smith G."/>
            <person name="Spiritoso H."/>
            <person name="Yu Z.H."/>
            <person name="Zhang Z."/>
            <person name="Girish V."/>
            <person name="Walker N."/>
            <person name="Li Y."/>
            <person name="Clase K.L."/>
            <person name="Garlena R.A."/>
            <person name="Russell D.A."/>
            <person name="Pope W.H."/>
            <person name="Jacobs-Sera D."/>
            <person name="Hatfull G.F."/>
        </authorList>
    </citation>
    <scope>NUCLEOTIDE SEQUENCE [LARGE SCALE GENOMIC DNA]</scope>
</reference>
<sequence>MTMGDTVPPVQDTEQVVGVVVKRARDLIAQRGYQPLFSATKTGPLNISHALSLAVSGGPRELLGAARQAFSKNWGGPVSGLLDWETRRRRTQEEVLDLLDEVIRRLESGETNLPGRRPRGSSHHSA</sequence>
<name>A0A385UK46_9CAUD</name>
<dbReference type="Pfam" id="PF19698">
    <property type="entry name" value="DUF6197"/>
    <property type="match status" value="1"/>
</dbReference>
<accession>A0A385UK46</accession>
<feature type="region of interest" description="Disordered" evidence="1">
    <location>
        <begin position="107"/>
        <end position="126"/>
    </location>
</feature>